<dbReference type="InterPro" id="IPR056077">
    <property type="entry name" value="DUF7660"/>
</dbReference>
<dbReference type="EMBL" id="MOOK01000208">
    <property type="protein sequence ID" value="OUB43484.1"/>
    <property type="molecule type" value="Genomic_DNA"/>
</dbReference>
<organism evidence="2 3">
    <name type="scientific">Bacillus thuringiensis subsp. higo</name>
    <dbReference type="NCBI Taxonomy" id="132266"/>
    <lineage>
        <taxon>Bacteria</taxon>
        <taxon>Bacillati</taxon>
        <taxon>Bacillota</taxon>
        <taxon>Bacilli</taxon>
        <taxon>Bacillales</taxon>
        <taxon>Bacillaceae</taxon>
        <taxon>Bacillus</taxon>
        <taxon>Bacillus cereus group</taxon>
    </lineage>
</organism>
<gene>
    <name evidence="2" type="ORF">BK716_26215</name>
</gene>
<reference evidence="2 3" key="1">
    <citation type="submission" date="2016-10" db="EMBL/GenBank/DDBJ databases">
        <title>Comparative genomics of Bacillus thuringiensis reveals a path to pathogens against multiple invertebrate hosts.</title>
        <authorList>
            <person name="Zheng J."/>
            <person name="Gao Q."/>
            <person name="Liu H."/>
            <person name="Peng D."/>
            <person name="Ruan L."/>
            <person name="Sun M."/>
        </authorList>
    </citation>
    <scope>NUCLEOTIDE SEQUENCE [LARGE SCALE GENOMIC DNA]</scope>
    <source>
        <strain evidence="2">BGSC 4AU1</strain>
    </source>
</reference>
<accession>A0A9X6LLT7</accession>
<name>A0A9X6LLT7_BACUH</name>
<dbReference type="RefSeq" id="WP_029443516.1">
    <property type="nucleotide sequence ID" value="NZ_MOOK01000208.1"/>
</dbReference>
<evidence type="ECO:0000259" key="1">
    <source>
        <dbReference type="Pfam" id="PF24693"/>
    </source>
</evidence>
<sequence length="84" mass="10024">MDVYEYLDHVNSKEDLLKFLVYLQKDFKVNKDEWENVEVETYLEALNSWLGSCESVYINQGEKFPENIPWKFIAQMLLAAAHYE</sequence>
<proteinExistence type="predicted"/>
<evidence type="ECO:0000313" key="3">
    <source>
        <dbReference type="Proteomes" id="UP000194816"/>
    </source>
</evidence>
<protein>
    <recommendedName>
        <fullName evidence="1">DUF7660 domain-containing protein</fullName>
    </recommendedName>
</protein>
<feature type="domain" description="DUF7660" evidence="1">
    <location>
        <begin position="12"/>
        <end position="84"/>
    </location>
</feature>
<dbReference type="AlphaFoldDB" id="A0A9X6LLT7"/>
<dbReference type="Pfam" id="PF24693">
    <property type="entry name" value="DUF7660"/>
    <property type="match status" value="1"/>
</dbReference>
<dbReference type="Proteomes" id="UP000194816">
    <property type="component" value="Unassembled WGS sequence"/>
</dbReference>
<evidence type="ECO:0000313" key="2">
    <source>
        <dbReference type="EMBL" id="OUB43484.1"/>
    </source>
</evidence>
<comment type="caution">
    <text evidence="2">The sequence shown here is derived from an EMBL/GenBank/DDBJ whole genome shotgun (WGS) entry which is preliminary data.</text>
</comment>